<name>A0A4S4ES04_CAMSN</name>
<organism evidence="1 2">
    <name type="scientific">Camellia sinensis var. sinensis</name>
    <name type="common">China tea</name>
    <dbReference type="NCBI Taxonomy" id="542762"/>
    <lineage>
        <taxon>Eukaryota</taxon>
        <taxon>Viridiplantae</taxon>
        <taxon>Streptophyta</taxon>
        <taxon>Embryophyta</taxon>
        <taxon>Tracheophyta</taxon>
        <taxon>Spermatophyta</taxon>
        <taxon>Magnoliopsida</taxon>
        <taxon>eudicotyledons</taxon>
        <taxon>Gunneridae</taxon>
        <taxon>Pentapetalae</taxon>
        <taxon>asterids</taxon>
        <taxon>Ericales</taxon>
        <taxon>Theaceae</taxon>
        <taxon>Camellia</taxon>
    </lineage>
</organism>
<evidence type="ECO:0000313" key="1">
    <source>
        <dbReference type="EMBL" id="THG19621.1"/>
    </source>
</evidence>
<proteinExistence type="predicted"/>
<dbReference type="AlphaFoldDB" id="A0A4S4ES04"/>
<gene>
    <name evidence="1" type="ORF">TEA_019042</name>
</gene>
<evidence type="ECO:0000313" key="2">
    <source>
        <dbReference type="Proteomes" id="UP000306102"/>
    </source>
</evidence>
<protein>
    <submittedName>
        <fullName evidence="1">Uncharacterized protein</fullName>
    </submittedName>
</protein>
<comment type="caution">
    <text evidence="1">The sequence shown here is derived from an EMBL/GenBank/DDBJ whole genome shotgun (WGS) entry which is preliminary data.</text>
</comment>
<accession>A0A4S4ES04</accession>
<dbReference type="EMBL" id="SDRB02002341">
    <property type="protein sequence ID" value="THG19621.1"/>
    <property type="molecule type" value="Genomic_DNA"/>
</dbReference>
<reference evidence="1 2" key="1">
    <citation type="journal article" date="2018" name="Proc. Natl. Acad. Sci. U.S.A.">
        <title>Draft genome sequence of Camellia sinensis var. sinensis provides insights into the evolution of the tea genome and tea quality.</title>
        <authorList>
            <person name="Wei C."/>
            <person name="Yang H."/>
            <person name="Wang S."/>
            <person name="Zhao J."/>
            <person name="Liu C."/>
            <person name="Gao L."/>
            <person name="Xia E."/>
            <person name="Lu Y."/>
            <person name="Tai Y."/>
            <person name="She G."/>
            <person name="Sun J."/>
            <person name="Cao H."/>
            <person name="Tong W."/>
            <person name="Gao Q."/>
            <person name="Li Y."/>
            <person name="Deng W."/>
            <person name="Jiang X."/>
            <person name="Wang W."/>
            <person name="Chen Q."/>
            <person name="Zhang S."/>
            <person name="Li H."/>
            <person name="Wu J."/>
            <person name="Wang P."/>
            <person name="Li P."/>
            <person name="Shi C."/>
            <person name="Zheng F."/>
            <person name="Jian J."/>
            <person name="Huang B."/>
            <person name="Shan D."/>
            <person name="Shi M."/>
            <person name="Fang C."/>
            <person name="Yue Y."/>
            <person name="Li F."/>
            <person name="Li D."/>
            <person name="Wei S."/>
            <person name="Han B."/>
            <person name="Jiang C."/>
            <person name="Yin Y."/>
            <person name="Xia T."/>
            <person name="Zhang Z."/>
            <person name="Bennetzen J.L."/>
            <person name="Zhao S."/>
            <person name="Wan X."/>
        </authorList>
    </citation>
    <scope>NUCLEOTIDE SEQUENCE [LARGE SCALE GENOMIC DNA]</scope>
    <source>
        <strain evidence="2">cv. Shuchazao</strain>
        <tissue evidence="1">Leaf</tissue>
    </source>
</reference>
<dbReference type="Proteomes" id="UP000306102">
    <property type="component" value="Unassembled WGS sequence"/>
</dbReference>
<sequence length="222" mass="25480">MEFQQQMNGYLRLIEFGQIHGFWLDSKAHLRRAARSVHNLGRLLVQKPKIPVVTELHVQYIARFIEEFGWTGTPIYPMDIMLFPNAAPWLDIENAANAHRVAIFRSHIEADQQSRNELIAAHDLFLQFLHALDELQQRRELLIRSNRAFVSAGAHLASEHCLPIMRANDVESVVTLINEFGYNGIPQPIYPDAPMLLEQPNREEVQVILSMVNGRFHVSGQL</sequence>
<keyword evidence="2" id="KW-1185">Reference proteome</keyword>